<reference evidence="3 4" key="1">
    <citation type="journal article" date="2018" name="bioRxiv">
        <title>Evidence of independent acquisition and adaption of ultra-small bacteria to human hosts across the highly diverse yet reduced genomes of the phylum Saccharibacteria.</title>
        <authorList>
            <person name="McLean J.S."/>
            <person name="Bor B."/>
            <person name="To T.T."/>
            <person name="Liu Q."/>
            <person name="Kearns K.A."/>
            <person name="Solden L.M."/>
            <person name="Wrighton K.C."/>
            <person name="He X."/>
            <person name="Shi W."/>
        </authorList>
    </citation>
    <scope>NUCLEOTIDE SEQUENCE [LARGE SCALE GENOMIC DNA]</scope>
    <source>
        <strain evidence="3 4">TM7_G3_2_Rum_HOT_351B</strain>
    </source>
</reference>
<feature type="domain" description="Phosphoribosyltransferase" evidence="2">
    <location>
        <begin position="153"/>
        <end position="225"/>
    </location>
</feature>
<evidence type="ECO:0000256" key="1">
    <source>
        <dbReference type="ARBA" id="ARBA00008007"/>
    </source>
</evidence>
<evidence type="ECO:0000313" key="4">
    <source>
        <dbReference type="Proteomes" id="UP001191019"/>
    </source>
</evidence>
<dbReference type="InterPro" id="IPR051910">
    <property type="entry name" value="ComF/GntX_DNA_util-trans"/>
</dbReference>
<keyword evidence="4" id="KW-1185">Reference proteome</keyword>
<comment type="similarity">
    <text evidence="1">Belongs to the ComF/GntX family.</text>
</comment>
<comment type="caution">
    <text evidence="3">The sequence shown here is derived from an EMBL/GenBank/DDBJ whole genome shotgun (WGS) entry which is preliminary data.</text>
</comment>
<dbReference type="PANTHER" id="PTHR47505">
    <property type="entry name" value="DNA UTILIZATION PROTEIN YHGH"/>
    <property type="match status" value="1"/>
</dbReference>
<dbReference type="InterPro" id="IPR029057">
    <property type="entry name" value="PRTase-like"/>
</dbReference>
<dbReference type="SUPFAM" id="SSF53271">
    <property type="entry name" value="PRTase-like"/>
    <property type="match status" value="1"/>
</dbReference>
<dbReference type="PANTHER" id="PTHR47505:SF1">
    <property type="entry name" value="DNA UTILIZATION PROTEIN YHGH"/>
    <property type="match status" value="1"/>
</dbReference>
<dbReference type="InterPro" id="IPR000836">
    <property type="entry name" value="PRTase_dom"/>
</dbReference>
<dbReference type="EMBL" id="PRLM01000002">
    <property type="protein sequence ID" value="RYC74938.1"/>
    <property type="molecule type" value="Genomic_DNA"/>
</dbReference>
<protein>
    <recommendedName>
        <fullName evidence="2">Phosphoribosyltransferase domain-containing protein</fullName>
    </recommendedName>
</protein>
<dbReference type="Pfam" id="PF14681">
    <property type="entry name" value="UPRTase"/>
    <property type="match status" value="1"/>
</dbReference>
<evidence type="ECO:0000259" key="2">
    <source>
        <dbReference type="Pfam" id="PF14681"/>
    </source>
</evidence>
<sequence length="230" mass="25312">MSFIVKNTTLPSLFDLLAPHSCRGCGHTGTVLCDRCKNDIISHRHNFYPHCKSPSPTGKCPKCNPLPPTFVVDYRTGLIDALIHDFKYNSVRALAAPLAEILHQALPATTDPTIIVPLPTISRHVRARGLDHTYLLAKHLTKFQPNSKVSRILIRNQNTVQVGSKRKDRLSQASTAYAIAPNTIVDPKSTYLLLDDVWTTGASMQAAVKKLRQAGVQNIFIAVLAVSNID</sequence>
<organism evidence="3 4">
    <name type="scientific">Candidatus Nanosyncoccus alces</name>
    <dbReference type="NCBI Taxonomy" id="2171997"/>
    <lineage>
        <taxon>Bacteria</taxon>
        <taxon>Candidatus Saccharimonadota</taxon>
        <taxon>Candidatus Nanosyncoccalia</taxon>
        <taxon>Candidatus Nanosyncoccales</taxon>
        <taxon>Candidatus Nanosyncoccaceae</taxon>
        <taxon>Candidatus Nanosyncoccus</taxon>
    </lineage>
</organism>
<dbReference type="Gene3D" id="3.40.50.2020">
    <property type="match status" value="1"/>
</dbReference>
<gene>
    <name evidence="3" type="ORF">G3RUM_00214</name>
</gene>
<evidence type="ECO:0000313" key="3">
    <source>
        <dbReference type="EMBL" id="RYC74938.1"/>
    </source>
</evidence>
<dbReference type="CDD" id="cd06223">
    <property type="entry name" value="PRTases_typeI"/>
    <property type="match status" value="1"/>
</dbReference>
<dbReference type="Proteomes" id="UP001191019">
    <property type="component" value="Unassembled WGS sequence"/>
</dbReference>
<name>A0ABY0FNT6_9BACT</name>
<proteinExistence type="inferred from homology"/>
<accession>A0ABY0FNT6</accession>
<dbReference type="RefSeq" id="WP_129734552.1">
    <property type="nucleotide sequence ID" value="NZ_PRLM01000002.1"/>
</dbReference>
<reference evidence="3 4" key="2">
    <citation type="journal article" date="2020" name="Cell Rep.">
        <title>Acquisition and Adaptation of Ultra-small Parasitic Reduced Genome Bacteria to Mammalian Hosts.</title>
        <authorList>
            <person name="McLean J.S."/>
            <person name="Bor B."/>
            <person name="Kerns K.A."/>
            <person name="Liu Q."/>
            <person name="To T.T."/>
            <person name="Solden L."/>
            <person name="Hendrickson E.L."/>
            <person name="Wrighton K."/>
            <person name="Shi W."/>
            <person name="He X."/>
        </authorList>
    </citation>
    <scope>NUCLEOTIDE SEQUENCE [LARGE SCALE GENOMIC DNA]</scope>
    <source>
        <strain evidence="3 4">TM7_G3_2_Rum_HOT_351B</strain>
    </source>
</reference>